<protein>
    <submittedName>
        <fullName evidence="1">Uncharacterized protein</fullName>
    </submittedName>
</protein>
<name>A0A9E2W8M2_9BACT</name>
<reference evidence="1" key="1">
    <citation type="submission" date="2021-06" db="EMBL/GenBank/DDBJ databases">
        <authorList>
            <person name="Huq M.A."/>
        </authorList>
    </citation>
    <scope>NUCLEOTIDE SEQUENCE</scope>
    <source>
        <strain evidence="1">MAH-26</strain>
    </source>
</reference>
<proteinExistence type="predicted"/>
<dbReference type="Proteomes" id="UP000812270">
    <property type="component" value="Unassembled WGS sequence"/>
</dbReference>
<organism evidence="1 2">
    <name type="scientific">Pinibacter aurantiacus</name>
    <dbReference type="NCBI Taxonomy" id="2851599"/>
    <lineage>
        <taxon>Bacteria</taxon>
        <taxon>Pseudomonadati</taxon>
        <taxon>Bacteroidota</taxon>
        <taxon>Chitinophagia</taxon>
        <taxon>Chitinophagales</taxon>
        <taxon>Chitinophagaceae</taxon>
        <taxon>Pinibacter</taxon>
    </lineage>
</organism>
<gene>
    <name evidence="1" type="ORF">KTO63_14550</name>
</gene>
<dbReference type="PROSITE" id="PS51257">
    <property type="entry name" value="PROKAR_LIPOPROTEIN"/>
    <property type="match status" value="1"/>
</dbReference>
<keyword evidence="2" id="KW-1185">Reference proteome</keyword>
<dbReference type="EMBL" id="JAHSPG010000012">
    <property type="protein sequence ID" value="MBV4358382.1"/>
    <property type="molecule type" value="Genomic_DNA"/>
</dbReference>
<dbReference type="RefSeq" id="WP_217792067.1">
    <property type="nucleotide sequence ID" value="NZ_JAHSPG010000012.1"/>
</dbReference>
<accession>A0A9E2W8M2</accession>
<comment type="caution">
    <text evidence="1">The sequence shown here is derived from an EMBL/GenBank/DDBJ whole genome shotgun (WGS) entry which is preliminary data.</text>
</comment>
<evidence type="ECO:0000313" key="1">
    <source>
        <dbReference type="EMBL" id="MBV4358382.1"/>
    </source>
</evidence>
<sequence length="158" mass="17678">MLFNFYRNFGKLMILCFISVFFISCKKEKSKVNIEGVTGYTWNVLMLTAKVPDLNTFYIVSFAGPAEFQLNDDQSFKLKVGSNESVGTYTWAAIDSIHANVAFTFKPGSGAGKFETVLSAVNTCEPSGFPSELTGISRPLYTKILYFKGSEGEFYIYR</sequence>
<evidence type="ECO:0000313" key="2">
    <source>
        <dbReference type="Proteomes" id="UP000812270"/>
    </source>
</evidence>
<dbReference type="AlphaFoldDB" id="A0A9E2W8M2"/>